<dbReference type="GO" id="GO:0003723">
    <property type="term" value="F:RNA binding"/>
    <property type="evidence" value="ECO:0007669"/>
    <property type="project" value="InterPro"/>
</dbReference>
<gene>
    <name evidence="2" type="ORF">METZ01_LOCUS156410</name>
</gene>
<accession>A0A382AQ11</accession>
<reference evidence="2" key="1">
    <citation type="submission" date="2018-05" db="EMBL/GenBank/DDBJ databases">
        <authorList>
            <person name="Lanie J.A."/>
            <person name="Ng W.-L."/>
            <person name="Kazmierczak K.M."/>
            <person name="Andrzejewski T.M."/>
            <person name="Davidsen T.M."/>
            <person name="Wayne K.J."/>
            <person name="Tettelin H."/>
            <person name="Glass J.I."/>
            <person name="Rusch D."/>
            <person name="Podicherti R."/>
            <person name="Tsui H.-C.T."/>
            <person name="Winkler M.E."/>
        </authorList>
    </citation>
    <scope>NUCLEOTIDE SEQUENCE</scope>
</reference>
<dbReference type="InterPro" id="IPR011488">
    <property type="entry name" value="TIF_2_asu"/>
</dbReference>
<protein>
    <recommendedName>
        <fullName evidence="3">S1 motif domain-containing protein</fullName>
    </recommendedName>
</protein>
<dbReference type="InterPro" id="IPR012340">
    <property type="entry name" value="NA-bd_OB-fold"/>
</dbReference>
<keyword evidence="1" id="KW-0648">Protein biosynthesis</keyword>
<evidence type="ECO:0008006" key="3">
    <source>
        <dbReference type="Google" id="ProtNLM"/>
    </source>
</evidence>
<dbReference type="EMBL" id="UINC01026318">
    <property type="protein sequence ID" value="SVB03556.1"/>
    <property type="molecule type" value="Genomic_DNA"/>
</dbReference>
<feature type="non-terminal residue" evidence="2">
    <location>
        <position position="149"/>
    </location>
</feature>
<organism evidence="2">
    <name type="scientific">marine metagenome</name>
    <dbReference type="NCBI Taxonomy" id="408172"/>
    <lineage>
        <taxon>unclassified sequences</taxon>
        <taxon>metagenomes</taxon>
        <taxon>ecological metagenomes</taxon>
    </lineage>
</organism>
<dbReference type="GO" id="GO:0033290">
    <property type="term" value="C:eukaryotic 48S preinitiation complex"/>
    <property type="evidence" value="ECO:0007669"/>
    <property type="project" value="TreeGrafter"/>
</dbReference>
<dbReference type="Gene3D" id="2.40.50.140">
    <property type="entry name" value="Nucleic acid-binding proteins"/>
    <property type="match status" value="1"/>
</dbReference>
<evidence type="ECO:0000256" key="1">
    <source>
        <dbReference type="ARBA" id="ARBA00022917"/>
    </source>
</evidence>
<dbReference type="AlphaFoldDB" id="A0A382AQ11"/>
<sequence length="149" mass="17746">MSSYNKNDTCRMYINEKPNKDDIVIAEVISIEESFVNCKLLEYNNIEAMLSLRNIQRRRFRGKIPLRKKQVIYCQVLTEMDNEYTDISKRDVSANEIELIKLQWIKCKFVHSLFKTVLVNSEMTLLNLYEKFGWKLCEEDGGHIYDYLD</sequence>
<dbReference type="PANTHER" id="PTHR10602">
    <property type="entry name" value="EUKARYOTIC TRANSLATION INITIATION FACTOR 2 SUBUNIT 1"/>
    <property type="match status" value="1"/>
</dbReference>
<dbReference type="GO" id="GO:0043022">
    <property type="term" value="F:ribosome binding"/>
    <property type="evidence" value="ECO:0007669"/>
    <property type="project" value="TreeGrafter"/>
</dbReference>
<dbReference type="GO" id="GO:0005850">
    <property type="term" value="C:eukaryotic translation initiation factor 2 complex"/>
    <property type="evidence" value="ECO:0007669"/>
    <property type="project" value="TreeGrafter"/>
</dbReference>
<dbReference type="PANTHER" id="PTHR10602:SF0">
    <property type="entry name" value="EUKARYOTIC TRANSLATION INITIATION FACTOR 2 SUBUNIT 1"/>
    <property type="match status" value="1"/>
</dbReference>
<dbReference type="GO" id="GO:0003743">
    <property type="term" value="F:translation initiation factor activity"/>
    <property type="evidence" value="ECO:0007669"/>
    <property type="project" value="InterPro"/>
</dbReference>
<dbReference type="SUPFAM" id="SSF116742">
    <property type="entry name" value="eIF2alpha middle domain-like"/>
    <property type="match status" value="1"/>
</dbReference>
<name>A0A382AQ11_9ZZZZ</name>
<dbReference type="InterPro" id="IPR024054">
    <property type="entry name" value="TIF2_asu_middle_sf"/>
</dbReference>
<dbReference type="Gene3D" id="1.10.150.190">
    <property type="entry name" value="Translation initiation factor 2, subunit 1, domain 2"/>
    <property type="match status" value="1"/>
</dbReference>
<evidence type="ECO:0000313" key="2">
    <source>
        <dbReference type="EMBL" id="SVB03556.1"/>
    </source>
</evidence>
<proteinExistence type="predicted"/>
<dbReference type="SUPFAM" id="SSF50249">
    <property type="entry name" value="Nucleic acid-binding proteins"/>
    <property type="match status" value="1"/>
</dbReference>